<dbReference type="Proteomes" id="UP000095281">
    <property type="component" value="Unplaced"/>
</dbReference>
<evidence type="ECO:0000313" key="4">
    <source>
        <dbReference type="Proteomes" id="UP000095281"/>
    </source>
</evidence>
<dbReference type="InterPro" id="IPR036757">
    <property type="entry name" value="TFR-like_dimer_dom_sf"/>
</dbReference>
<evidence type="ECO:0000259" key="3">
    <source>
        <dbReference type="Pfam" id="PF04389"/>
    </source>
</evidence>
<dbReference type="WBParaSite" id="MhA1_Contig1945.frz3.gene2">
    <property type="protein sequence ID" value="MhA1_Contig1945.frz3.gene2"/>
    <property type="gene ID" value="MhA1_Contig1945.frz3.gene2"/>
</dbReference>
<dbReference type="AlphaFoldDB" id="A0A1I8BDU8"/>
<comment type="similarity">
    <text evidence="1">Belongs to the peptidase M28 family. M28B subfamily.</text>
</comment>
<dbReference type="InterPro" id="IPR007484">
    <property type="entry name" value="Peptidase_M28"/>
</dbReference>
<dbReference type="PANTHER" id="PTHR10404">
    <property type="entry name" value="N-ACETYLATED-ALPHA-LINKED ACIDIC DIPEPTIDASE"/>
    <property type="match status" value="1"/>
</dbReference>
<dbReference type="OMA" id="PQGMPEX"/>
<dbReference type="SUPFAM" id="SSF53187">
    <property type="entry name" value="Zn-dependent exopeptidases"/>
    <property type="match status" value="1"/>
</dbReference>
<dbReference type="Pfam" id="PF04389">
    <property type="entry name" value="Peptidase_M28"/>
    <property type="match status" value="1"/>
</dbReference>
<sequence>MEMFNGTRIIESLKWISSKMHVAGTEEQLNLMDTLAEKIHVWNDQNFRWELISSGVGRLPLNTVMEDELREQLENDPRINLWWNAYSHNGTAISDLVYANYGTKEDFELLNKSNISISGKIVLIRYGVIFRGDKIFNAEKRGAIGVILYSDPIDYVLGNEARSQRGALYRGMGDPETPLLPSLDYVHREFNEKQLRSKGMLPNIPVTSIGYHDAQRIFERMNGEPAIWSRWSGALQVTYRLTGTNLFRMDVKTQNVHRPIKNFIAKIEGAEEPDRWVLLGNHADAWSKGSIDPGTGTSIMLEIARVLSVYSKETGWRPRRTIIFCQWDAEEFGLIGSIEWVEQYLHQLKQRAVAYINLDNFNGNTTLNIKIKQPSESEINNGRYTLYDSWRFHNTRSTLNGDRSLPFIQLPHSGSDFQAFISFAGIPVADIRMENVPYSFMLYHTAFEVPWLNENFLDPKGLTSIALGQFWLEIVRQLADNIAVNNAKISISLIKREQINQRLISLEKCFLITNIEKNDENEENRQLRHSIFSAPMEEENSGYALPFLFDSIIKWKRAINSNYQIKAKLELHQISLSISWIQYGIECAQDLLRIEIND</sequence>
<feature type="domain" description="PA" evidence="2">
    <location>
        <begin position="95"/>
        <end position="158"/>
    </location>
</feature>
<dbReference type="InterPro" id="IPR039373">
    <property type="entry name" value="Peptidase_M28B"/>
</dbReference>
<dbReference type="SUPFAM" id="SSF52025">
    <property type="entry name" value="PA domain"/>
    <property type="match status" value="1"/>
</dbReference>
<dbReference type="InterPro" id="IPR003137">
    <property type="entry name" value="PA_domain"/>
</dbReference>
<protein>
    <submittedName>
        <fullName evidence="5">Peptidase_M28 domain-containing protein</fullName>
    </submittedName>
</protein>
<name>A0A1I8BDU8_MELHA</name>
<reference evidence="5" key="1">
    <citation type="submission" date="2016-11" db="UniProtKB">
        <authorList>
            <consortium name="WormBaseParasite"/>
        </authorList>
    </citation>
    <scope>IDENTIFICATION</scope>
</reference>
<feature type="domain" description="Peptidase M28" evidence="3">
    <location>
        <begin position="262"/>
        <end position="446"/>
    </location>
</feature>
<dbReference type="InterPro" id="IPR046450">
    <property type="entry name" value="PA_dom_sf"/>
</dbReference>
<organism evidence="4 5">
    <name type="scientific">Meloidogyne hapla</name>
    <name type="common">Root-knot nematode worm</name>
    <dbReference type="NCBI Taxonomy" id="6305"/>
    <lineage>
        <taxon>Eukaryota</taxon>
        <taxon>Metazoa</taxon>
        <taxon>Ecdysozoa</taxon>
        <taxon>Nematoda</taxon>
        <taxon>Chromadorea</taxon>
        <taxon>Rhabditida</taxon>
        <taxon>Tylenchina</taxon>
        <taxon>Tylenchomorpha</taxon>
        <taxon>Tylenchoidea</taxon>
        <taxon>Meloidogynidae</taxon>
        <taxon>Meloidogyninae</taxon>
        <taxon>Meloidogyne</taxon>
    </lineage>
</organism>
<dbReference type="Gene3D" id="3.40.630.10">
    <property type="entry name" value="Zn peptidases"/>
    <property type="match status" value="1"/>
</dbReference>
<evidence type="ECO:0000313" key="5">
    <source>
        <dbReference type="WBParaSite" id="MhA1_Contig1945.frz3.gene2"/>
    </source>
</evidence>
<evidence type="ECO:0000259" key="2">
    <source>
        <dbReference type="Pfam" id="PF02225"/>
    </source>
</evidence>
<dbReference type="FunFam" id="3.40.630.10:FF:000101">
    <property type="entry name" value="N-acetylated alpha-linked acidic dipeptidase like 1"/>
    <property type="match status" value="1"/>
</dbReference>
<keyword evidence="4" id="KW-1185">Reference proteome</keyword>
<dbReference type="SUPFAM" id="SSF47672">
    <property type="entry name" value="Transferrin receptor-like dimerisation domain"/>
    <property type="match status" value="1"/>
</dbReference>
<evidence type="ECO:0000256" key="1">
    <source>
        <dbReference type="ARBA" id="ARBA00005634"/>
    </source>
</evidence>
<proteinExistence type="inferred from homology"/>
<accession>A0A1I8BDU8</accession>
<dbReference type="Gene3D" id="3.50.30.30">
    <property type="match status" value="1"/>
</dbReference>
<dbReference type="PANTHER" id="PTHR10404:SF46">
    <property type="entry name" value="VACUOLAR PROTEIN SORTING-ASSOCIATED PROTEIN 70"/>
    <property type="match status" value="1"/>
</dbReference>
<dbReference type="GO" id="GO:0004180">
    <property type="term" value="F:carboxypeptidase activity"/>
    <property type="evidence" value="ECO:0007669"/>
    <property type="project" value="TreeGrafter"/>
</dbReference>
<dbReference type="Pfam" id="PF02225">
    <property type="entry name" value="PA"/>
    <property type="match status" value="1"/>
</dbReference>